<organism evidence="15 16">
    <name type="scientific">Malaciobacter mytili LMG 24559</name>
    <dbReference type="NCBI Taxonomy" id="1032238"/>
    <lineage>
        <taxon>Bacteria</taxon>
        <taxon>Pseudomonadati</taxon>
        <taxon>Campylobacterota</taxon>
        <taxon>Epsilonproteobacteria</taxon>
        <taxon>Campylobacterales</taxon>
        <taxon>Arcobacteraceae</taxon>
        <taxon>Malaciobacter</taxon>
    </lineage>
</organism>
<feature type="binding site" evidence="12">
    <location>
        <position position="8"/>
    </location>
    <ligand>
        <name>Mg(2+)</name>
        <dbReference type="ChEBI" id="CHEBI:18420"/>
        <label>1</label>
    </ligand>
</feature>
<evidence type="ECO:0000256" key="13">
    <source>
        <dbReference type="SAM" id="Coils"/>
    </source>
</evidence>
<dbReference type="NCBIfam" id="TIGR01865">
    <property type="entry name" value="cas_Csn1"/>
    <property type="match status" value="1"/>
</dbReference>
<feature type="active site" description="Proton acceptor for HNH nuclease domain" evidence="12">
    <location>
        <position position="621"/>
    </location>
</feature>
<evidence type="ECO:0000313" key="16">
    <source>
        <dbReference type="Proteomes" id="UP000290092"/>
    </source>
</evidence>
<dbReference type="Gene3D" id="1.10.30.50">
    <property type="match status" value="1"/>
</dbReference>
<keyword evidence="7 12" id="KW-0694">RNA-binding</keyword>
<keyword evidence="4 12" id="KW-0255">Endonuclease</keyword>
<keyword evidence="5 12" id="KW-0378">Hydrolase</keyword>
<dbReference type="InterPro" id="IPR033114">
    <property type="entry name" value="HNH_CAS9"/>
</dbReference>
<comment type="subunit">
    <text evidence="11 12">Monomer. Binds crRNA and tracrRNA.</text>
</comment>
<evidence type="ECO:0000256" key="2">
    <source>
        <dbReference type="ARBA" id="ARBA00022722"/>
    </source>
</evidence>
<reference evidence="15 16" key="1">
    <citation type="submission" date="2017-09" db="EMBL/GenBank/DDBJ databases">
        <title>Genomics of the genus Arcobacter.</title>
        <authorList>
            <person name="Perez-Cataluna A."/>
            <person name="Figueras M.J."/>
            <person name="Salas-Masso N."/>
        </authorList>
    </citation>
    <scope>NUCLEOTIDE SEQUENCE [LARGE SCALE GENOMIC DNA]</scope>
    <source>
        <strain evidence="15 16">CECT 7386</strain>
    </source>
</reference>
<evidence type="ECO:0000256" key="6">
    <source>
        <dbReference type="ARBA" id="ARBA00022842"/>
    </source>
</evidence>
<feature type="binding site" evidence="12">
    <location>
        <position position="8"/>
    </location>
    <ligand>
        <name>Mg(2+)</name>
        <dbReference type="ChEBI" id="CHEBI:18420"/>
        <label>2</label>
    </ligand>
</feature>
<evidence type="ECO:0000256" key="10">
    <source>
        <dbReference type="ARBA" id="ARBA00023211"/>
    </source>
</evidence>
<feature type="domain" description="HNH Cas9-type" evidence="14">
    <location>
        <begin position="542"/>
        <end position="701"/>
    </location>
</feature>
<feature type="binding site" evidence="12">
    <location>
        <position position="534"/>
    </location>
    <ligand>
        <name>Mg(2+)</name>
        <dbReference type="ChEBI" id="CHEBI:18420"/>
        <label>1</label>
    </ligand>
</feature>
<comment type="similarity">
    <text evidence="12">Belongs to the CRISPR-associated Cas9 family.</text>
</comment>
<evidence type="ECO:0000256" key="4">
    <source>
        <dbReference type="ARBA" id="ARBA00022759"/>
    </source>
</evidence>
<evidence type="ECO:0000256" key="8">
    <source>
        <dbReference type="ARBA" id="ARBA00023118"/>
    </source>
</evidence>
<feature type="binding site" evidence="12">
    <location>
        <position position="538"/>
    </location>
    <ligand>
        <name>Mg(2+)</name>
        <dbReference type="ChEBI" id="CHEBI:18420"/>
        <label>1</label>
    </ligand>
</feature>
<evidence type="ECO:0000256" key="1">
    <source>
        <dbReference type="ARBA" id="ARBA00001946"/>
    </source>
</evidence>
<dbReference type="InterPro" id="IPR052892">
    <property type="entry name" value="NA-targeting_endonuclease"/>
</dbReference>
<dbReference type="InterPro" id="IPR003615">
    <property type="entry name" value="HNH_nuc"/>
</dbReference>
<dbReference type="InterPro" id="IPR028629">
    <property type="entry name" value="Cas9"/>
</dbReference>
<keyword evidence="9 12" id="KW-0238">DNA-binding</keyword>
<feature type="active site" description="For RuvC-like nuclease domain" evidence="12">
    <location>
        <position position="8"/>
    </location>
</feature>
<dbReference type="EMBL" id="NXID01000020">
    <property type="protein sequence ID" value="RXK15834.1"/>
    <property type="molecule type" value="Genomic_DNA"/>
</dbReference>
<comment type="caution">
    <text evidence="15">The sequence shown here is derived from an EMBL/GenBank/DDBJ whole genome shotgun (WGS) entry which is preliminary data.</text>
</comment>
<dbReference type="RefSeq" id="WP_114842230.1">
    <property type="nucleotide sequence ID" value="NZ_CP031219.1"/>
</dbReference>
<dbReference type="GO" id="GO:0003677">
    <property type="term" value="F:DNA binding"/>
    <property type="evidence" value="ECO:0007669"/>
    <property type="project" value="UniProtKB-UniRule"/>
</dbReference>
<name>A0AAX2AFM9_9BACT</name>
<feature type="coiled-coil region" evidence="13">
    <location>
        <begin position="542"/>
        <end position="586"/>
    </location>
</feature>
<dbReference type="InterPro" id="IPR036397">
    <property type="entry name" value="RNaseH_sf"/>
</dbReference>
<dbReference type="PROSITE" id="PS51749">
    <property type="entry name" value="HNH_CAS9"/>
    <property type="match status" value="1"/>
</dbReference>
<dbReference type="KEGG" id="amyt:AMYT_1817"/>
<evidence type="ECO:0000256" key="3">
    <source>
        <dbReference type="ARBA" id="ARBA00022723"/>
    </source>
</evidence>
<evidence type="ECO:0000313" key="15">
    <source>
        <dbReference type="EMBL" id="RXK15834.1"/>
    </source>
</evidence>
<dbReference type="Pfam" id="PF13395">
    <property type="entry name" value="HNH_4"/>
    <property type="match status" value="1"/>
</dbReference>
<sequence>MKKILSLDLGITSVGYSILDELGNNKYSLIDYGVFMFDSPYDKDGNSKKSIHGQNTSTKKLYNLKKERKKNLAQLFEDFNLDKKDDLLNQEKKNLFINKWELRAKKVFEEKLTYQELFSVLYLIAKHRGYKSLDTDDLLEEFCEKLGLNQENKKEKKDDEKGKIKQALKTIENFKVQFPQKTIPQIIYEIEIQKENPTFRNHDNYNYMIRREYINEEIKTLILSQEKFGLFDTTFDTKLFIDKLIKIIDNQKDSSNDLSLFANCEYFKEEKVAHQFSLLADIYKMYQAISNITFNSKPSIKISKEQIKQIAENFFDRLKNGKNISDIKYKEIRKILKLDDNIKIFDKEDSYKLKDKVQDNTITKFHFINNLSKYDKNFIINILNKSNKYEIMKEIFDVLRDEKQPKPIYEKLSVVFSKYNLVNDESIKNKIILELIKNKVGKSLNISHLAMINIIPFFEEGLTLDEIKQKLNFSREEDYLSFKKGIKYLSITQFEKDDNLEINNHPVKYVVSAVLRLIKHLHSIYGIFDEIRVESTRELSLNEESRKNIDRANRENEAKIKNILENEQYQEKAKEYGKNLEKYVKKIIMWEEQNFICPYCQTNKRAISFEQIIKNEVDIDHIVPRSLGGLSVKHNLVLVHKDCNVSKSNQLPYNYLKNKEQYEKIVEDLFSQHKISWKKRKNLLATNLDEVYKDTFESKPLRATSYIEALTAQILKRYYPFQNQTKNSMEIRHIQGRATSNIRKLLNVKTKVRDTNIHHAIDAILIGLTNKSWLQKLSNTFRENLDVIDDMARENIKKTIPLIEGIEPKELIETIEDNYNIYGEDSVFYKDIFGKTKVVNFWVSKKPMVSKIHKDTIYSKKENDFYTVKENILNKFTSLKITNTTKPDKFFEDFKKNILEKMYVYITNPNDVICKIVKHRADEIKTLLNSFENIDKKDKEALSVAKQKLDELIHKPLLDNNNKPIRKVKFYQKNLTGFDVRGGLATKEKTFIGFKATLENNKLSYKRIDLSTAKKINNKFVVDSDNSFKAFKNDIIFFIFANDSYKGGKIVSFLEDKKMASFSNPRFPASIGNQPHFFLTLFNGKPNSHKQHYINKAIGIIKLNLDVLGNIKSLQTIGNIESELYTFLKGIKNGMESSTFNKNL</sequence>
<evidence type="ECO:0000256" key="11">
    <source>
        <dbReference type="ARBA" id="ARBA00046380"/>
    </source>
</evidence>
<gene>
    <name evidence="12 15" type="primary">cas9</name>
    <name evidence="15" type="ORF">CP985_06560</name>
</gene>
<dbReference type="GO" id="GO:0046872">
    <property type="term" value="F:metal ion binding"/>
    <property type="evidence" value="ECO:0007669"/>
    <property type="project" value="UniProtKB-UniRule"/>
</dbReference>
<evidence type="ECO:0000256" key="12">
    <source>
        <dbReference type="HAMAP-Rule" id="MF_01480"/>
    </source>
</evidence>
<comment type="domain">
    <text evidence="12">Has 2 endonuclease domains. The discontinuous RuvC-like domain cleaves the target DNA noncomplementary to crRNA while the HNH nuclease domain cleaves the target DNA complementary to crRNA.</text>
</comment>
<dbReference type="GO" id="GO:0051607">
    <property type="term" value="P:defense response to virus"/>
    <property type="evidence" value="ECO:0007669"/>
    <property type="project" value="UniProtKB-UniRule"/>
</dbReference>
<keyword evidence="6 12" id="KW-0460">Magnesium</keyword>
<dbReference type="Gene3D" id="3.30.420.10">
    <property type="entry name" value="Ribonuclease H-like superfamily/Ribonuclease H"/>
    <property type="match status" value="1"/>
</dbReference>
<keyword evidence="10" id="KW-0464">Manganese</keyword>
<keyword evidence="2 12" id="KW-0540">Nuclease</keyword>
<evidence type="ECO:0000256" key="5">
    <source>
        <dbReference type="ARBA" id="ARBA00022801"/>
    </source>
</evidence>
<evidence type="ECO:0000259" key="14">
    <source>
        <dbReference type="PROSITE" id="PS51749"/>
    </source>
</evidence>
<feature type="binding site" evidence="12">
    <location>
        <position position="538"/>
    </location>
    <ligand>
        <name>Mg(2+)</name>
        <dbReference type="ChEBI" id="CHEBI:18420"/>
        <label>2</label>
    </ligand>
</feature>
<keyword evidence="16" id="KW-1185">Reference proteome</keyword>
<accession>A0AAX2AFM9</accession>
<comment type="function">
    <text evidence="12">CRISPR (clustered regularly interspaced short palindromic repeat) is an adaptive immune system that provides protection against mobile genetic elements (viruses, transposable elements and conjugative plasmids). CRISPR clusters contain spacers, sequences complementary to antecedent mobile elements, and target invading nucleic acids. CRISPR clusters are transcribed and processed into CRISPR RNA (crRNA). In type II CRISPR systems correct processing of pre-crRNA requires a trans-encoded small RNA (tracrRNA), endogenous ribonuclease 3 (rnc) and this protein. The tracrRNA serves as a guide for ribonuclease 3-aided processing of pre-crRNA. Subsequently Cas9/crRNA/tracrRNA endonucleolytically cleaves linear or circular dsDNA target complementary to the spacer; Cas9 is inactive in the absence of the 2 guide RNAs (gRNA). Cas9 recognizes the protospacer adjacent motif (PAM) in the CRISPR repeat sequences to help distinguish self versus nonself, as targets within the bacterial CRISPR locus do not have PAMs. PAM recognition is also required for catalytic activity.</text>
</comment>
<dbReference type="GO" id="GO:0043571">
    <property type="term" value="P:maintenance of CRISPR repeat elements"/>
    <property type="evidence" value="ECO:0007669"/>
    <property type="project" value="UniProtKB-UniRule"/>
</dbReference>
<protein>
    <recommendedName>
        <fullName evidence="12">CRISPR-associated endonuclease Cas9</fullName>
        <ecNumber evidence="12">3.1.-.-</ecNumber>
    </recommendedName>
</protein>
<dbReference type="Proteomes" id="UP000290092">
    <property type="component" value="Unassembled WGS sequence"/>
</dbReference>
<keyword evidence="13" id="KW-0175">Coiled coil</keyword>
<keyword evidence="8 12" id="KW-0051">Antiviral defense</keyword>
<evidence type="ECO:0000256" key="9">
    <source>
        <dbReference type="ARBA" id="ARBA00023125"/>
    </source>
</evidence>
<evidence type="ECO:0000256" key="7">
    <source>
        <dbReference type="ARBA" id="ARBA00022884"/>
    </source>
</evidence>
<dbReference type="PANTHER" id="PTHR33877:SF1">
    <property type="entry name" value="TYPE IV METHYL-DIRECTED RESTRICTION ENZYME ECOKMCRA"/>
    <property type="match status" value="1"/>
</dbReference>
<keyword evidence="3 12" id="KW-0479">Metal-binding</keyword>
<dbReference type="PANTHER" id="PTHR33877">
    <property type="entry name" value="SLL1193 PROTEIN"/>
    <property type="match status" value="1"/>
</dbReference>
<dbReference type="GO" id="GO:0016787">
    <property type="term" value="F:hydrolase activity"/>
    <property type="evidence" value="ECO:0007669"/>
    <property type="project" value="UniProtKB-KW"/>
</dbReference>
<comment type="cofactor">
    <cofactor evidence="1 12">
        <name>Mg(2+)</name>
        <dbReference type="ChEBI" id="CHEBI:18420"/>
    </cofactor>
</comment>
<feature type="binding site" evidence="12">
    <location>
        <position position="759"/>
    </location>
    <ligand>
        <name>Mg(2+)</name>
        <dbReference type="ChEBI" id="CHEBI:18420"/>
        <label>2</label>
    </ligand>
</feature>
<dbReference type="SMART" id="SM00507">
    <property type="entry name" value="HNHc"/>
    <property type="match status" value="1"/>
</dbReference>
<dbReference type="AlphaFoldDB" id="A0AAX2AFM9"/>
<dbReference type="GO" id="GO:0003723">
    <property type="term" value="F:RNA binding"/>
    <property type="evidence" value="ECO:0007669"/>
    <property type="project" value="UniProtKB-UniRule"/>
</dbReference>
<proteinExistence type="inferred from homology"/>
<dbReference type="EC" id="3.1.-.-" evidence="12"/>
<dbReference type="GO" id="GO:0004519">
    <property type="term" value="F:endonuclease activity"/>
    <property type="evidence" value="ECO:0007669"/>
    <property type="project" value="UniProtKB-UniRule"/>
</dbReference>
<dbReference type="HAMAP" id="MF_01480">
    <property type="entry name" value="Cas9"/>
    <property type="match status" value="1"/>
</dbReference>